<evidence type="ECO:0000313" key="6">
    <source>
        <dbReference type="Proteomes" id="UP001500416"/>
    </source>
</evidence>
<dbReference type="InterPro" id="IPR050109">
    <property type="entry name" value="HTH-type_TetR-like_transc_reg"/>
</dbReference>
<dbReference type="PROSITE" id="PS50977">
    <property type="entry name" value="HTH_TETR_2"/>
    <property type="match status" value="1"/>
</dbReference>
<evidence type="ECO:0000313" key="5">
    <source>
        <dbReference type="EMBL" id="GAA0226100.1"/>
    </source>
</evidence>
<dbReference type="PANTHER" id="PTHR30055:SF231">
    <property type="entry name" value="TRANSCRIPTIONAL REGULATORY PROTEIN (PROBABLY DEOR-FAMILY)-RELATED"/>
    <property type="match status" value="1"/>
</dbReference>
<feature type="region of interest" description="Disordered" evidence="3">
    <location>
        <begin position="1"/>
        <end position="28"/>
    </location>
</feature>
<organism evidence="5 6">
    <name type="scientific">Saccharothrix mutabilis subsp. mutabilis</name>
    <dbReference type="NCBI Taxonomy" id="66855"/>
    <lineage>
        <taxon>Bacteria</taxon>
        <taxon>Bacillati</taxon>
        <taxon>Actinomycetota</taxon>
        <taxon>Actinomycetes</taxon>
        <taxon>Pseudonocardiales</taxon>
        <taxon>Pseudonocardiaceae</taxon>
        <taxon>Saccharothrix</taxon>
    </lineage>
</organism>
<feature type="compositionally biased region" description="Low complexity" evidence="3">
    <location>
        <begin position="10"/>
        <end position="23"/>
    </location>
</feature>
<keyword evidence="6" id="KW-1185">Reference proteome</keyword>
<dbReference type="Pfam" id="PF17940">
    <property type="entry name" value="TetR_C_31"/>
    <property type="match status" value="1"/>
</dbReference>
<feature type="DNA-binding region" description="H-T-H motif" evidence="2">
    <location>
        <begin position="54"/>
        <end position="73"/>
    </location>
</feature>
<name>A0ABP3D9K7_9PSEU</name>
<dbReference type="EMBL" id="BAAABU010000004">
    <property type="protein sequence ID" value="GAA0226100.1"/>
    <property type="molecule type" value="Genomic_DNA"/>
</dbReference>
<dbReference type="SUPFAM" id="SSF46689">
    <property type="entry name" value="Homeodomain-like"/>
    <property type="match status" value="1"/>
</dbReference>
<evidence type="ECO:0000259" key="4">
    <source>
        <dbReference type="PROSITE" id="PS50977"/>
    </source>
</evidence>
<feature type="domain" description="HTH tetR-type" evidence="4">
    <location>
        <begin position="31"/>
        <end position="91"/>
    </location>
</feature>
<dbReference type="Gene3D" id="1.10.357.10">
    <property type="entry name" value="Tetracycline Repressor, domain 2"/>
    <property type="match status" value="1"/>
</dbReference>
<accession>A0ABP3D9K7</accession>
<evidence type="ECO:0000256" key="2">
    <source>
        <dbReference type="PROSITE-ProRule" id="PRU00335"/>
    </source>
</evidence>
<sequence length="196" mass="21212">MPAPVDRARAAPAVVGRSRGVPADGRRARGERRRRAILAATLRVIEREGVSGVSHRSVAREAEVPVSSTVYYYSTLDDLLIACLKWSASEMAVAFGSVSPTPSSVARFLADAVGPHRGRTLAEYELYLFAARRPELRPAARRWITLLSSVFGTMEPAAFLGFVAALDGLLIQGLIADFPPTAEQLEPVVSLLMPLR</sequence>
<protein>
    <submittedName>
        <fullName evidence="5">TetR family transcriptional regulator</fullName>
    </submittedName>
</protein>
<evidence type="ECO:0000256" key="3">
    <source>
        <dbReference type="SAM" id="MobiDB-lite"/>
    </source>
</evidence>
<reference evidence="6" key="1">
    <citation type="journal article" date="2019" name="Int. J. Syst. Evol. Microbiol.">
        <title>The Global Catalogue of Microorganisms (GCM) 10K type strain sequencing project: providing services to taxonomists for standard genome sequencing and annotation.</title>
        <authorList>
            <consortium name="The Broad Institute Genomics Platform"/>
            <consortium name="The Broad Institute Genome Sequencing Center for Infectious Disease"/>
            <person name="Wu L."/>
            <person name="Ma J."/>
        </authorList>
    </citation>
    <scope>NUCLEOTIDE SEQUENCE [LARGE SCALE GENOMIC DNA]</scope>
    <source>
        <strain evidence="6">JCM 3380</strain>
    </source>
</reference>
<dbReference type="InterPro" id="IPR009057">
    <property type="entry name" value="Homeodomain-like_sf"/>
</dbReference>
<evidence type="ECO:0000256" key="1">
    <source>
        <dbReference type="ARBA" id="ARBA00023125"/>
    </source>
</evidence>
<dbReference type="Proteomes" id="UP001500416">
    <property type="component" value="Unassembled WGS sequence"/>
</dbReference>
<gene>
    <name evidence="5" type="ORF">GCM10010492_25490</name>
</gene>
<dbReference type="InterPro" id="IPR041583">
    <property type="entry name" value="TetR_C_31"/>
</dbReference>
<comment type="caution">
    <text evidence="5">The sequence shown here is derived from an EMBL/GenBank/DDBJ whole genome shotgun (WGS) entry which is preliminary data.</text>
</comment>
<dbReference type="PANTHER" id="PTHR30055">
    <property type="entry name" value="HTH-TYPE TRANSCRIPTIONAL REGULATOR RUTR"/>
    <property type="match status" value="1"/>
</dbReference>
<keyword evidence="1 2" id="KW-0238">DNA-binding</keyword>
<dbReference type="InterPro" id="IPR001647">
    <property type="entry name" value="HTH_TetR"/>
</dbReference>
<proteinExistence type="predicted"/>